<dbReference type="PANTHER" id="PTHR43690">
    <property type="entry name" value="NARDILYSIN"/>
    <property type="match status" value="1"/>
</dbReference>
<evidence type="ECO:0000256" key="8">
    <source>
        <dbReference type="ARBA" id="ARBA00066874"/>
    </source>
</evidence>
<keyword evidence="6" id="KW-0482">Metalloprotease</keyword>
<reference evidence="17" key="1">
    <citation type="submission" date="2022-07" db="EMBL/GenBank/DDBJ databases">
        <authorList>
            <person name="Trinca V."/>
            <person name="Uliana J.V.C."/>
            <person name="Torres T.T."/>
            <person name="Ward R.J."/>
            <person name="Monesi N."/>
        </authorList>
    </citation>
    <scope>NUCLEOTIDE SEQUENCE</scope>
    <source>
        <strain evidence="17">HSMRA1968</strain>
        <tissue evidence="17">Whole embryos</tissue>
    </source>
</reference>
<evidence type="ECO:0000259" key="13">
    <source>
        <dbReference type="Pfam" id="PF00675"/>
    </source>
</evidence>
<keyword evidence="4" id="KW-0378">Hydrolase</keyword>
<feature type="domain" description="Peptidase M16 N-terminal" evidence="13">
    <location>
        <begin position="47"/>
        <end position="183"/>
    </location>
</feature>
<dbReference type="GO" id="GO:0043171">
    <property type="term" value="P:peptide catabolic process"/>
    <property type="evidence" value="ECO:0007669"/>
    <property type="project" value="TreeGrafter"/>
</dbReference>
<dbReference type="InterPro" id="IPR007863">
    <property type="entry name" value="Peptidase_M16_C"/>
</dbReference>
<evidence type="ECO:0000256" key="2">
    <source>
        <dbReference type="ARBA" id="ARBA00022670"/>
    </source>
</evidence>
<comment type="caution">
    <text evidence="17">The sequence shown here is derived from an EMBL/GenBank/DDBJ whole genome shotgun (WGS) entry which is preliminary data.</text>
</comment>
<evidence type="ECO:0000256" key="6">
    <source>
        <dbReference type="ARBA" id="ARBA00023049"/>
    </source>
</evidence>
<evidence type="ECO:0000256" key="7">
    <source>
        <dbReference type="ARBA" id="ARBA00052248"/>
    </source>
</evidence>
<evidence type="ECO:0000313" key="17">
    <source>
        <dbReference type="EMBL" id="KAJ6645539.1"/>
    </source>
</evidence>
<accession>A0A9Q0N8G3</accession>
<dbReference type="Proteomes" id="UP001151699">
    <property type="component" value="Chromosome A"/>
</dbReference>
<evidence type="ECO:0000259" key="14">
    <source>
        <dbReference type="Pfam" id="PF05193"/>
    </source>
</evidence>
<dbReference type="Pfam" id="PF00675">
    <property type="entry name" value="Peptidase_M16"/>
    <property type="match status" value="1"/>
</dbReference>
<keyword evidence="3" id="KW-0479">Metal-binding</keyword>
<dbReference type="Gene3D" id="3.30.830.10">
    <property type="entry name" value="Metalloenzyme, LuxS/M16 peptidase-like"/>
    <property type="match status" value="4"/>
</dbReference>
<dbReference type="GO" id="GO:0005829">
    <property type="term" value="C:cytosol"/>
    <property type="evidence" value="ECO:0007669"/>
    <property type="project" value="TreeGrafter"/>
</dbReference>
<evidence type="ECO:0000256" key="1">
    <source>
        <dbReference type="ARBA" id="ARBA00007261"/>
    </source>
</evidence>
<dbReference type="InterPro" id="IPR011249">
    <property type="entry name" value="Metalloenz_LuxS/M16"/>
</dbReference>
<proteinExistence type="inferred from homology"/>
<dbReference type="Pfam" id="PF05193">
    <property type="entry name" value="Peptidase_M16_C"/>
    <property type="match status" value="1"/>
</dbReference>
<dbReference type="GO" id="GO:0004222">
    <property type="term" value="F:metalloendopeptidase activity"/>
    <property type="evidence" value="ECO:0007669"/>
    <property type="project" value="UniProtKB-EC"/>
</dbReference>
<evidence type="ECO:0000256" key="10">
    <source>
        <dbReference type="ARBA" id="ARBA00074992"/>
    </source>
</evidence>
<evidence type="ECO:0000256" key="4">
    <source>
        <dbReference type="ARBA" id="ARBA00022801"/>
    </source>
</evidence>
<dbReference type="GO" id="GO:0046872">
    <property type="term" value="F:metal ion binding"/>
    <property type="evidence" value="ECO:0007669"/>
    <property type="project" value="UniProtKB-KW"/>
</dbReference>
<feature type="domain" description="Peptidase M16 C-terminal" evidence="14">
    <location>
        <begin position="210"/>
        <end position="387"/>
    </location>
</feature>
<dbReference type="Pfam" id="PF16187">
    <property type="entry name" value="Peptidase_M16_M"/>
    <property type="match status" value="1"/>
</dbReference>
<organism evidence="17 18">
    <name type="scientific">Pseudolycoriella hygida</name>
    <dbReference type="NCBI Taxonomy" id="35572"/>
    <lineage>
        <taxon>Eukaryota</taxon>
        <taxon>Metazoa</taxon>
        <taxon>Ecdysozoa</taxon>
        <taxon>Arthropoda</taxon>
        <taxon>Hexapoda</taxon>
        <taxon>Insecta</taxon>
        <taxon>Pterygota</taxon>
        <taxon>Neoptera</taxon>
        <taxon>Endopterygota</taxon>
        <taxon>Diptera</taxon>
        <taxon>Nematocera</taxon>
        <taxon>Sciaroidea</taxon>
        <taxon>Sciaridae</taxon>
        <taxon>Pseudolycoriella</taxon>
    </lineage>
</organism>
<evidence type="ECO:0000259" key="16">
    <source>
        <dbReference type="Pfam" id="PF22456"/>
    </source>
</evidence>
<evidence type="ECO:0000256" key="11">
    <source>
        <dbReference type="ARBA" id="ARBA00080349"/>
    </source>
</evidence>
<dbReference type="SUPFAM" id="SSF63411">
    <property type="entry name" value="LuxS/MPP-like metallohydrolase"/>
    <property type="match status" value="4"/>
</dbReference>
<dbReference type="FunFam" id="3.30.830.10:FF:000005">
    <property type="entry name" value="nardilysin isoform X1"/>
    <property type="match status" value="1"/>
</dbReference>
<dbReference type="FunFam" id="3.30.830.10:FF:000004">
    <property type="entry name" value="Putative insulin-degrading enzyme"/>
    <property type="match status" value="1"/>
</dbReference>
<evidence type="ECO:0000313" key="18">
    <source>
        <dbReference type="Proteomes" id="UP001151699"/>
    </source>
</evidence>
<dbReference type="InterPro" id="IPR050626">
    <property type="entry name" value="Peptidase_M16"/>
</dbReference>
<keyword evidence="2" id="KW-0645">Protease</keyword>
<dbReference type="InterPro" id="IPR001431">
    <property type="entry name" value="Pept_M16_Zn_BS"/>
</dbReference>
<dbReference type="InterPro" id="IPR032632">
    <property type="entry name" value="Peptidase_M16_M"/>
</dbReference>
<dbReference type="EC" id="3.4.24.56" evidence="8"/>
<dbReference type="AlphaFoldDB" id="A0A9Q0N8G3"/>
<dbReference type="OrthoDB" id="952271at2759"/>
<dbReference type="GO" id="GO:0051603">
    <property type="term" value="P:proteolysis involved in protein catabolic process"/>
    <property type="evidence" value="ECO:0007669"/>
    <property type="project" value="TreeGrafter"/>
</dbReference>
<evidence type="ECO:0000259" key="15">
    <source>
        <dbReference type="Pfam" id="PF16187"/>
    </source>
</evidence>
<feature type="domain" description="Peptidase M16 middle/third" evidence="15">
    <location>
        <begin position="394"/>
        <end position="674"/>
    </location>
</feature>
<dbReference type="PANTHER" id="PTHR43690:SF18">
    <property type="entry name" value="INSULIN-DEGRADING ENZYME-RELATED"/>
    <property type="match status" value="1"/>
</dbReference>
<comment type="catalytic activity">
    <reaction evidence="7">
        <text>Degradation of insulin, glucagon and other polypeptides. No action on proteins.</text>
        <dbReference type="EC" id="3.4.24.56"/>
    </reaction>
</comment>
<comment type="similarity">
    <text evidence="1 12">Belongs to the peptidase M16 family.</text>
</comment>
<dbReference type="InterPro" id="IPR011765">
    <property type="entry name" value="Pept_M16_N"/>
</dbReference>
<dbReference type="Pfam" id="PF22456">
    <property type="entry name" value="PqqF-like_C_4"/>
    <property type="match status" value="1"/>
</dbReference>
<dbReference type="InterPro" id="IPR054734">
    <property type="entry name" value="PqqF-like_C_4"/>
</dbReference>
<dbReference type="EMBL" id="WJQU01000001">
    <property type="protein sequence ID" value="KAJ6645539.1"/>
    <property type="molecule type" value="Genomic_DNA"/>
</dbReference>
<protein>
    <recommendedName>
        <fullName evidence="9">Insulin-degrading enzyme</fullName>
        <ecNumber evidence="8">3.4.24.56</ecNumber>
    </recommendedName>
    <alternativeName>
        <fullName evidence="11">Insulin protease</fullName>
    </alternativeName>
    <alternativeName>
        <fullName evidence="10">Insulysin</fullName>
    </alternativeName>
</protein>
<feature type="domain" description="Coenzyme PQQ synthesis protein F-like C-terminal lobe" evidence="16">
    <location>
        <begin position="783"/>
        <end position="879"/>
    </location>
</feature>
<evidence type="ECO:0000256" key="12">
    <source>
        <dbReference type="RuleBase" id="RU004447"/>
    </source>
</evidence>
<evidence type="ECO:0000256" key="3">
    <source>
        <dbReference type="ARBA" id="ARBA00022723"/>
    </source>
</evidence>
<dbReference type="PROSITE" id="PS00143">
    <property type="entry name" value="INSULINASE"/>
    <property type="match status" value="1"/>
</dbReference>
<evidence type="ECO:0000256" key="9">
    <source>
        <dbReference type="ARBA" id="ARBA00070422"/>
    </source>
</evidence>
<keyword evidence="18" id="KW-1185">Reference proteome</keyword>
<evidence type="ECO:0000256" key="5">
    <source>
        <dbReference type="ARBA" id="ARBA00022833"/>
    </source>
</evidence>
<gene>
    <name evidence="17" type="primary">Ide</name>
    <name evidence="17" type="ORF">Bhyg_00745</name>
</gene>
<sequence>MSVNSSTLPSGEIIMDSEHIERFNDIGKSHYDYRRYRGLKLSNGLKVFLASDAETDKSAAALTVEVGSMSDPNDIPGLAHFCEHMLFLGTEKYPNENAYATYLSENGGSSNASTYGDNTKYYFDVAPNHLDGALDRFAQFFIAPLFTESATEREINAVDSEHDKNIATDLWRTKQVSKSLADPNHPYSKFGTGSKETLLEEPLKNGINVRDELIKFHDKWYSANIMSLAVFGKESLDDLEKMVVSKFSGIVNKNIEAPRWERSPYLPEHQASKLSIVPVKDSRSLTISFPTGDIEKHYKSAPEHYLSHLLGHEGKGSILSELKNKGWCNSLLAGHSPSARGFGFFDVSVDLTQEGFDNVNEIIKIIFQYINMLKTNEPKRWIFDEYCNLSEAQFRFKCKETPIGLVTTVVHSMQLYPMNEVLTAPFLISEFRPDLIKDLEQQLTPKNCRIIVVGQKLAPIANSVEKWYGTKYHNEKIDDEVLNEWSNCGLNPKLSFPDPNPFIPTDFDLLPIDKDAEKYPVIIHDTPVMRVWFKQDTEFLRPKALMHFDFFSHIAYLDPLNCNMTHMFVNLLRDQLREYLYEAELAGLKLNISNASSGMSLSISGYSDKQKVLLEKILDHIFSFEFDENRFEILKEQLARGLKNFKAEQPYQHAVYYLTLILTERAWSKEELFDAIKLMTVGRLRQYIKDFLSRLHVECFIYANVNRQKAMDVAAVVQHKLDGTDSNALPLLSRQMLLSREYKLVPGEKYLFEIENEYHKSSCNSLYLQCGPHTDRSNVLLELVNQILSQPFYHQLRTTEQLGYIVYCGIRNSSGSQGIRFIVQSCRNPLYVQGRIKVFLDSMLDQLTNMPDDEFERHKESLAAINLEKPKRLLDQFHKFMNEITVQQYNFERDEKSVAILRTVTKAEIIDFYKNYILFSGPQNCTLSMNVFSIVKDDTIKELEETEVLDYVPETDELRVITDLTLFKSSKELFALTKPYVNIGTKGSKSKL</sequence>
<keyword evidence="5" id="KW-0862">Zinc</keyword>
<name>A0A9Q0N8G3_9DIPT</name>
<dbReference type="GO" id="GO:0005739">
    <property type="term" value="C:mitochondrion"/>
    <property type="evidence" value="ECO:0007669"/>
    <property type="project" value="TreeGrafter"/>
</dbReference>
<dbReference type="FunFam" id="3.30.830.10:FF:000003">
    <property type="entry name" value="Insulin-degrading enzyme"/>
    <property type="match status" value="1"/>
</dbReference>